<evidence type="ECO:0000256" key="7">
    <source>
        <dbReference type="ARBA" id="ARBA00022989"/>
    </source>
</evidence>
<evidence type="ECO:0000313" key="14">
    <source>
        <dbReference type="Proteomes" id="UP000660262"/>
    </source>
</evidence>
<keyword evidence="7" id="KW-1133">Transmembrane helix</keyword>
<evidence type="ECO:0000256" key="9">
    <source>
        <dbReference type="ARBA" id="ARBA00023136"/>
    </source>
</evidence>
<keyword evidence="4" id="KW-0812">Transmembrane</keyword>
<evidence type="ECO:0000256" key="1">
    <source>
        <dbReference type="ARBA" id="ARBA00004141"/>
    </source>
</evidence>
<evidence type="ECO:0000256" key="8">
    <source>
        <dbReference type="ARBA" id="ARBA00023065"/>
    </source>
</evidence>
<sequence length="390" mass="42300">MFALTAGLVTRLYSPAVREARKNPNDASAVLRFAMAHVGDRENEPANPALAGAINVLQALSSLAARRGHVVVVLPDRHGWQQLMTFLNELRSESFVFADGGTAAGRVVVVLCSAEPPENVAQLASDMLVFLSGNCTRLRYLYRASIDHAYATVVLAGPPPTQEPGMMDQNNVIMTSLMEMRSWGRVAHSVLDIYSLHNLSQMPNLTLAHLEGAEVPVEVDNLTVQRVELEEFPHHIHPRVASGQAFCATELLRSVALAVYRPGVLELMQALAQPAGQAQESTMVPLRVPRALEGREVEALWEQLEGLDCLVLALHRVASYELGNTHPFVVTNPPRHMTLRAGDTAMLSLRDVGRLSELRQRVGASTTPAATAAPAKADFSASGVAVQTHR</sequence>
<dbReference type="GO" id="GO:0016020">
    <property type="term" value="C:membrane"/>
    <property type="evidence" value="ECO:0007669"/>
    <property type="project" value="UniProtKB-SubCell"/>
</dbReference>
<evidence type="ECO:0000256" key="5">
    <source>
        <dbReference type="ARBA" id="ARBA00022826"/>
    </source>
</evidence>
<dbReference type="Gene3D" id="3.40.50.720">
    <property type="entry name" value="NAD(P)-binding Rossmann-like Domain"/>
    <property type="match status" value="1"/>
</dbReference>
<keyword evidence="8" id="KW-0406">Ion transport</keyword>
<dbReference type="AlphaFoldDB" id="A0A830I394"/>
<feature type="domain" description="RCK N-terminal" evidence="12">
    <location>
        <begin position="67"/>
        <end position="175"/>
    </location>
</feature>
<dbReference type="Proteomes" id="UP000660262">
    <property type="component" value="Unassembled WGS sequence"/>
</dbReference>
<dbReference type="InterPro" id="IPR003148">
    <property type="entry name" value="RCK_N"/>
</dbReference>
<evidence type="ECO:0000256" key="11">
    <source>
        <dbReference type="SAM" id="MobiDB-lite"/>
    </source>
</evidence>
<dbReference type="EMBL" id="BNJQ01000039">
    <property type="protein sequence ID" value="GHP12201.1"/>
    <property type="molecule type" value="Genomic_DNA"/>
</dbReference>
<dbReference type="PANTHER" id="PTHR10027">
    <property type="entry name" value="CALCIUM-ACTIVATED POTASSIUM CHANNEL ALPHA CHAIN"/>
    <property type="match status" value="1"/>
</dbReference>
<dbReference type="InterPro" id="IPR047871">
    <property type="entry name" value="K_chnl_Slo-like"/>
</dbReference>
<dbReference type="Pfam" id="PF22614">
    <property type="entry name" value="Slo-like_RCK"/>
    <property type="match status" value="1"/>
</dbReference>
<keyword evidence="3" id="KW-0633">Potassium transport</keyword>
<evidence type="ECO:0000256" key="4">
    <source>
        <dbReference type="ARBA" id="ARBA00022692"/>
    </source>
</evidence>
<keyword evidence="9" id="KW-0472">Membrane</keyword>
<keyword evidence="5" id="KW-0631">Potassium channel</keyword>
<keyword evidence="10" id="KW-0407">Ion channel</keyword>
<keyword evidence="14" id="KW-1185">Reference proteome</keyword>
<comment type="subcellular location">
    <subcellularLocation>
        <location evidence="1">Membrane</location>
        <topology evidence="1">Multi-pass membrane protein</topology>
    </subcellularLocation>
</comment>
<proteinExistence type="predicted"/>
<feature type="compositionally biased region" description="Low complexity" evidence="11">
    <location>
        <begin position="364"/>
        <end position="382"/>
    </location>
</feature>
<evidence type="ECO:0000256" key="10">
    <source>
        <dbReference type="ARBA" id="ARBA00023303"/>
    </source>
</evidence>
<evidence type="ECO:0000256" key="2">
    <source>
        <dbReference type="ARBA" id="ARBA00022448"/>
    </source>
</evidence>
<evidence type="ECO:0000256" key="6">
    <source>
        <dbReference type="ARBA" id="ARBA00022958"/>
    </source>
</evidence>
<keyword evidence="2" id="KW-0813">Transport</keyword>
<evidence type="ECO:0000259" key="12">
    <source>
        <dbReference type="Pfam" id="PF22614"/>
    </source>
</evidence>
<accession>A0A830I394</accession>
<dbReference type="GO" id="GO:0005267">
    <property type="term" value="F:potassium channel activity"/>
    <property type="evidence" value="ECO:0007669"/>
    <property type="project" value="UniProtKB-KW"/>
</dbReference>
<evidence type="ECO:0000256" key="3">
    <source>
        <dbReference type="ARBA" id="ARBA00022538"/>
    </source>
</evidence>
<organism evidence="13 14">
    <name type="scientific">Pycnococcus provasolii</name>
    <dbReference type="NCBI Taxonomy" id="41880"/>
    <lineage>
        <taxon>Eukaryota</taxon>
        <taxon>Viridiplantae</taxon>
        <taxon>Chlorophyta</taxon>
        <taxon>Pseudoscourfieldiophyceae</taxon>
        <taxon>Pseudoscourfieldiales</taxon>
        <taxon>Pycnococcaceae</taxon>
        <taxon>Pycnococcus</taxon>
    </lineage>
</organism>
<comment type="caution">
    <text evidence="13">The sequence shown here is derived from an EMBL/GenBank/DDBJ whole genome shotgun (WGS) entry which is preliminary data.</text>
</comment>
<name>A0A830I394_9CHLO</name>
<protein>
    <recommendedName>
        <fullName evidence="12">RCK N-terminal domain-containing protein</fullName>
    </recommendedName>
</protein>
<feature type="region of interest" description="Disordered" evidence="11">
    <location>
        <begin position="363"/>
        <end position="390"/>
    </location>
</feature>
<dbReference type="PANTHER" id="PTHR10027:SF10">
    <property type="entry name" value="SLOWPOKE 2, ISOFORM D"/>
    <property type="match status" value="1"/>
</dbReference>
<evidence type="ECO:0000313" key="13">
    <source>
        <dbReference type="EMBL" id="GHP12201.1"/>
    </source>
</evidence>
<keyword evidence="6" id="KW-0630">Potassium</keyword>
<reference evidence="13" key="1">
    <citation type="submission" date="2020-10" db="EMBL/GenBank/DDBJ databases">
        <title>Unveiling of a novel bifunctional photoreceptor, Dualchrome1, isolated from a cosmopolitan green alga.</title>
        <authorList>
            <person name="Suzuki S."/>
            <person name="Kawachi M."/>
        </authorList>
    </citation>
    <scope>NUCLEOTIDE SEQUENCE</scope>
    <source>
        <strain evidence="13">NIES 2893</strain>
    </source>
</reference>
<gene>
    <name evidence="13" type="ORF">PPROV_001092900</name>
</gene>